<sequence>METSKSARSGLALITGASSGIGRELALLAARHGYDLVVTGRSGALRDVAEECRRCGSDVWAVEADLAQSEGVENVWKTVMATNRPLDVAILNAGRSIGGSFLDTDLNDELDLIGLNVTSVVHLAKHVSRHMANQRQGKILITSSLSATLPTPYETVYGPSRAFVYMFAQSLRQELREHNVTVTALLPGATDTEFHHRAGMDNTAFGKGAAKNSRVEVARQGFAAMISGRDHVVGGNLKTKLVAIKHRFLPEPYKAVRHAEKARPRS</sequence>
<feature type="domain" description="Ketoreductase" evidence="3">
    <location>
        <begin position="10"/>
        <end position="192"/>
    </location>
</feature>
<evidence type="ECO:0000313" key="7">
    <source>
        <dbReference type="Proteomes" id="UP001242995"/>
    </source>
</evidence>
<evidence type="ECO:0000313" key="5">
    <source>
        <dbReference type="EMBL" id="MDQ0182734.1"/>
    </source>
</evidence>
<dbReference type="EMBL" id="JAUSRG010000019">
    <property type="protein sequence ID" value="MDP9907264.1"/>
    <property type="molecule type" value="Genomic_DNA"/>
</dbReference>
<keyword evidence="6" id="KW-1185">Reference proteome</keyword>
<dbReference type="Proteomes" id="UP001242995">
    <property type="component" value="Unassembled WGS sequence"/>
</dbReference>
<reference evidence="4 6" key="1">
    <citation type="submission" date="2023-07" db="EMBL/GenBank/DDBJ databases">
        <title>Sorghum-associated microbial communities from plants grown in Nebraska, USA.</title>
        <authorList>
            <person name="Schachtman D."/>
        </authorList>
    </citation>
    <scope>NUCLEOTIDE SEQUENCE</scope>
    <source>
        <strain evidence="4">DS1006</strain>
        <strain evidence="5 6">DS1016</strain>
    </source>
</reference>
<dbReference type="Pfam" id="PF00106">
    <property type="entry name" value="adh_short"/>
    <property type="match status" value="1"/>
</dbReference>
<comment type="caution">
    <text evidence="4">The sequence shown here is derived from an EMBL/GenBank/DDBJ whole genome shotgun (WGS) entry which is preliminary data.</text>
</comment>
<dbReference type="SMART" id="SM00822">
    <property type="entry name" value="PKS_KR"/>
    <property type="match status" value="1"/>
</dbReference>
<dbReference type="RefSeq" id="WP_284988841.1">
    <property type="nucleotide sequence ID" value="NZ_JAUSRG010000019.1"/>
</dbReference>
<accession>A0AAW8DJY7</accession>
<evidence type="ECO:0000256" key="1">
    <source>
        <dbReference type="ARBA" id="ARBA00006484"/>
    </source>
</evidence>
<dbReference type="PANTHER" id="PTHR44196">
    <property type="entry name" value="DEHYDROGENASE/REDUCTASE SDR FAMILY MEMBER 7B"/>
    <property type="match status" value="1"/>
</dbReference>
<dbReference type="GO" id="GO:0016491">
    <property type="term" value="F:oxidoreductase activity"/>
    <property type="evidence" value="ECO:0007669"/>
    <property type="project" value="UniProtKB-KW"/>
</dbReference>
<dbReference type="InterPro" id="IPR036291">
    <property type="entry name" value="NAD(P)-bd_dom_sf"/>
</dbReference>
<dbReference type="GO" id="GO:0016020">
    <property type="term" value="C:membrane"/>
    <property type="evidence" value="ECO:0007669"/>
    <property type="project" value="TreeGrafter"/>
</dbReference>
<protein>
    <submittedName>
        <fullName evidence="4">Short-subunit dehydrogenase</fullName>
    </submittedName>
</protein>
<evidence type="ECO:0000313" key="6">
    <source>
        <dbReference type="Proteomes" id="UP001230951"/>
    </source>
</evidence>
<evidence type="ECO:0000256" key="2">
    <source>
        <dbReference type="ARBA" id="ARBA00023002"/>
    </source>
</evidence>
<proteinExistence type="inferred from homology"/>
<keyword evidence="2" id="KW-0560">Oxidoreductase</keyword>
<dbReference type="InterPro" id="IPR057326">
    <property type="entry name" value="KR_dom"/>
</dbReference>
<comment type="similarity">
    <text evidence="1">Belongs to the short-chain dehydrogenases/reductases (SDR) family.</text>
</comment>
<dbReference type="PRINTS" id="PR00081">
    <property type="entry name" value="GDHRDH"/>
</dbReference>
<gene>
    <name evidence="4" type="ORF">J2S90_004255</name>
    <name evidence="5" type="ORF">J2S93_004190</name>
</gene>
<dbReference type="PANTHER" id="PTHR44196:SF1">
    <property type="entry name" value="DEHYDROGENASE_REDUCTASE SDR FAMILY MEMBER 7B"/>
    <property type="match status" value="1"/>
</dbReference>
<evidence type="ECO:0000259" key="3">
    <source>
        <dbReference type="SMART" id="SM00822"/>
    </source>
</evidence>
<dbReference type="EMBL" id="JAUSTF010000015">
    <property type="protein sequence ID" value="MDQ0182734.1"/>
    <property type="molecule type" value="Genomic_DNA"/>
</dbReference>
<organism evidence="4 7">
    <name type="scientific">Arthrobacter bambusae</name>
    <dbReference type="NCBI Taxonomy" id="1338426"/>
    <lineage>
        <taxon>Bacteria</taxon>
        <taxon>Bacillati</taxon>
        <taxon>Actinomycetota</taxon>
        <taxon>Actinomycetes</taxon>
        <taxon>Micrococcales</taxon>
        <taxon>Micrococcaceae</taxon>
        <taxon>Arthrobacter</taxon>
    </lineage>
</organism>
<dbReference type="CDD" id="cd05233">
    <property type="entry name" value="SDR_c"/>
    <property type="match status" value="1"/>
</dbReference>
<dbReference type="SUPFAM" id="SSF51735">
    <property type="entry name" value="NAD(P)-binding Rossmann-fold domains"/>
    <property type="match status" value="1"/>
</dbReference>
<dbReference type="AlphaFoldDB" id="A0AAW8DJY7"/>
<name>A0AAW8DJY7_9MICC</name>
<dbReference type="InterPro" id="IPR002347">
    <property type="entry name" value="SDR_fam"/>
</dbReference>
<dbReference type="Gene3D" id="3.40.50.720">
    <property type="entry name" value="NAD(P)-binding Rossmann-like Domain"/>
    <property type="match status" value="1"/>
</dbReference>
<dbReference type="Proteomes" id="UP001230951">
    <property type="component" value="Unassembled WGS sequence"/>
</dbReference>
<evidence type="ECO:0000313" key="4">
    <source>
        <dbReference type="EMBL" id="MDP9907264.1"/>
    </source>
</evidence>